<evidence type="ECO:0000256" key="11">
    <source>
        <dbReference type="ARBA" id="ARBA00023136"/>
    </source>
</evidence>
<accession>A0A172YI70</accession>
<dbReference type="InterPro" id="IPR010105">
    <property type="entry name" value="TonB_sidphr_rcpt"/>
</dbReference>
<keyword evidence="5" id="KW-0410">Iron transport</keyword>
<evidence type="ECO:0000313" key="19">
    <source>
        <dbReference type="EMBL" id="ANF58886.1"/>
    </source>
</evidence>
<evidence type="ECO:0000259" key="18">
    <source>
        <dbReference type="SMART" id="SM00965"/>
    </source>
</evidence>
<dbReference type="Pfam" id="PF07660">
    <property type="entry name" value="STN"/>
    <property type="match status" value="1"/>
</dbReference>
<evidence type="ECO:0000256" key="15">
    <source>
        <dbReference type="PROSITE-ProRule" id="PRU10144"/>
    </source>
</evidence>
<dbReference type="GO" id="GO:0015891">
    <property type="term" value="P:siderophore transport"/>
    <property type="evidence" value="ECO:0007669"/>
    <property type="project" value="InterPro"/>
</dbReference>
<name>A0A172YI70_9GAMM</name>
<dbReference type="InterPro" id="IPR010917">
    <property type="entry name" value="TonB_rcpt_CS"/>
</dbReference>
<dbReference type="STRING" id="376489.A5892_16595"/>
<dbReference type="PANTHER" id="PTHR32552:SF68">
    <property type="entry name" value="FERRICHROME OUTER MEMBRANE TRANSPORTER_PHAGE RECEPTOR"/>
    <property type="match status" value="1"/>
</dbReference>
<evidence type="ECO:0000256" key="16">
    <source>
        <dbReference type="RuleBase" id="RU003357"/>
    </source>
</evidence>
<reference evidence="19 20" key="1">
    <citation type="submission" date="2016-04" db="EMBL/GenBank/DDBJ databases">
        <title>Complete Genome Sequence of Halotalea alkalilenta IHB B 13600.</title>
        <authorList>
            <person name="Swarnkar M.K."/>
            <person name="Sharma A."/>
            <person name="Kaushal K."/>
            <person name="Soni R."/>
            <person name="Rana S."/>
            <person name="Singh A.K."/>
            <person name="Gulati A."/>
        </authorList>
    </citation>
    <scope>NUCLEOTIDE SEQUENCE [LARGE SCALE GENOMIC DNA]</scope>
    <source>
        <strain evidence="19 20">IHB B 13600</strain>
    </source>
</reference>
<evidence type="ECO:0000313" key="20">
    <source>
        <dbReference type="Proteomes" id="UP000077875"/>
    </source>
</evidence>
<keyword evidence="10 16" id="KW-0798">TonB box</keyword>
<keyword evidence="13 14" id="KW-0998">Cell outer membrane</keyword>
<evidence type="ECO:0000256" key="2">
    <source>
        <dbReference type="ARBA" id="ARBA00009810"/>
    </source>
</evidence>
<evidence type="ECO:0000256" key="1">
    <source>
        <dbReference type="ARBA" id="ARBA00004571"/>
    </source>
</evidence>
<evidence type="ECO:0000256" key="13">
    <source>
        <dbReference type="ARBA" id="ARBA00023237"/>
    </source>
</evidence>
<dbReference type="GO" id="GO:0009279">
    <property type="term" value="C:cell outer membrane"/>
    <property type="evidence" value="ECO:0007669"/>
    <property type="project" value="UniProtKB-SubCell"/>
</dbReference>
<dbReference type="AlphaFoldDB" id="A0A172YI70"/>
<dbReference type="InterPro" id="IPR000531">
    <property type="entry name" value="Beta-barrel_TonB"/>
</dbReference>
<gene>
    <name evidence="19" type="ORF">A5892_16595</name>
</gene>
<dbReference type="GO" id="GO:0038023">
    <property type="term" value="F:signaling receptor activity"/>
    <property type="evidence" value="ECO:0007669"/>
    <property type="project" value="InterPro"/>
</dbReference>
<dbReference type="Gene3D" id="2.40.170.20">
    <property type="entry name" value="TonB-dependent receptor, beta-barrel domain"/>
    <property type="match status" value="1"/>
</dbReference>
<keyword evidence="12" id="KW-0675">Receptor</keyword>
<dbReference type="InterPro" id="IPR039426">
    <property type="entry name" value="TonB-dep_rcpt-like"/>
</dbReference>
<dbReference type="KEGG" id="haa:A5892_16595"/>
<dbReference type="SUPFAM" id="SSF56935">
    <property type="entry name" value="Porins"/>
    <property type="match status" value="1"/>
</dbReference>
<organism evidence="19 20">
    <name type="scientific">Halotalea alkalilenta</name>
    <dbReference type="NCBI Taxonomy" id="376489"/>
    <lineage>
        <taxon>Bacteria</taxon>
        <taxon>Pseudomonadati</taxon>
        <taxon>Pseudomonadota</taxon>
        <taxon>Gammaproteobacteria</taxon>
        <taxon>Oceanospirillales</taxon>
        <taxon>Halomonadaceae</taxon>
        <taxon>Halotalea</taxon>
    </lineage>
</organism>
<evidence type="ECO:0000256" key="7">
    <source>
        <dbReference type="ARBA" id="ARBA00022729"/>
    </source>
</evidence>
<feature type="domain" description="Secretin/TonB short N-terminal" evidence="18">
    <location>
        <begin position="87"/>
        <end position="138"/>
    </location>
</feature>
<dbReference type="SMART" id="SM00965">
    <property type="entry name" value="STN"/>
    <property type="match status" value="1"/>
</dbReference>
<evidence type="ECO:0000256" key="17">
    <source>
        <dbReference type="SAM" id="MobiDB-lite"/>
    </source>
</evidence>
<dbReference type="NCBIfam" id="TIGR01783">
    <property type="entry name" value="TonB-siderophor"/>
    <property type="match status" value="1"/>
</dbReference>
<dbReference type="PROSITE" id="PS52016">
    <property type="entry name" value="TONB_DEPENDENT_REC_3"/>
    <property type="match status" value="1"/>
</dbReference>
<dbReference type="InterPro" id="IPR037066">
    <property type="entry name" value="Plug_dom_sf"/>
</dbReference>
<dbReference type="Pfam" id="PF00593">
    <property type="entry name" value="TonB_dep_Rec_b-barrel"/>
    <property type="match status" value="1"/>
</dbReference>
<evidence type="ECO:0000256" key="4">
    <source>
        <dbReference type="ARBA" id="ARBA00022452"/>
    </source>
</evidence>
<keyword evidence="11 14" id="KW-0472">Membrane</keyword>
<proteinExistence type="inferred from homology"/>
<dbReference type="Gene3D" id="2.170.130.10">
    <property type="entry name" value="TonB-dependent receptor, plug domain"/>
    <property type="match status" value="1"/>
</dbReference>
<dbReference type="Gene3D" id="3.55.50.30">
    <property type="match status" value="1"/>
</dbReference>
<keyword evidence="4 14" id="KW-1134">Transmembrane beta strand</keyword>
<sequence>MKPSEHSLCARFKTPRGFTRWMTTSALTAGSLAAVIVAADALAQSPGAPASRGDASARQAAEGQRRFSIPAQPLSDALAAFGRQAGLQVSADAGLVAGVSAAAVDGVMAPSEALDRLLSGTGLAWHRFDGDTVTLSSRPVTQENAALSTLTVVGSRMPSEWAPVDGYRAVSSATATKTNTALRDIPQSIQVIPRKLLEDRQVIQLSEAVESVSSVQQSSTSGNRAESFRIRGFDTPGYAIDGVMLNPVGDRPETFLDMANVERVEVLKGPASALYGRAQPGGLINIVTRRPSDTFEGDATVQAGSEAFRRAEGSISGPIDAGGELTGRLTGATQREDGFRGPAAARSERQLASLALRWSASQATTFTFGIDHTEQETPFDRGLIVTADNAVSLPRDRFLAESWSRVEARKTRFSFGAEHLANDWLTLRGTVRYDDAKVRDTGIDFRGLEDDGRTLNRRYTDRIEDSTNLVAQFEGIATFDVAGMTHRLLGGVEYAKSRMDFLSYRANIDPIDIYTPVYGAVRPAASLNSDYTEDIELYSLFAQDQIDLSSQWKLLAGLRYDQVRQTMEQRAGTSDPDIDDGSMTGRLGIVYQPITPLSLYASFSQSFSPQSGMAQDGAALIPEEGEQLELGLKADLIADRLSLTTSMFQITKQNVATSDPRNPDADYSLQTGEQRVRGVELDIIGQLTPGWEVVASAAYLDARITEDETLEIGNRLTGVPLWSSSLWSTYEFQSGRLAGLSLGGGVTTVGSRKGDLDNSYQVDGYQRFDATLGYPLSEHVELSLTAKNLTDEEYIATPVSRTENHPGAPRSLIMAVRASF</sequence>
<evidence type="ECO:0000256" key="3">
    <source>
        <dbReference type="ARBA" id="ARBA00022448"/>
    </source>
</evidence>
<keyword evidence="8" id="KW-0408">Iron</keyword>
<dbReference type="Proteomes" id="UP000077875">
    <property type="component" value="Chromosome"/>
</dbReference>
<dbReference type="InterPro" id="IPR036942">
    <property type="entry name" value="Beta-barrel_TonB_sf"/>
</dbReference>
<keyword evidence="6 14" id="KW-0812">Transmembrane</keyword>
<dbReference type="FunFam" id="2.40.170.20:FF:000005">
    <property type="entry name" value="TonB-dependent siderophore receptor"/>
    <property type="match status" value="1"/>
</dbReference>
<dbReference type="CDD" id="cd01347">
    <property type="entry name" value="ligand_gated_channel"/>
    <property type="match status" value="1"/>
</dbReference>
<evidence type="ECO:0000256" key="6">
    <source>
        <dbReference type="ARBA" id="ARBA00022692"/>
    </source>
</evidence>
<evidence type="ECO:0000256" key="9">
    <source>
        <dbReference type="ARBA" id="ARBA00023065"/>
    </source>
</evidence>
<dbReference type="PANTHER" id="PTHR32552">
    <property type="entry name" value="FERRICHROME IRON RECEPTOR-RELATED"/>
    <property type="match status" value="1"/>
</dbReference>
<feature type="region of interest" description="Disordered" evidence="17">
    <location>
        <begin position="47"/>
        <end position="66"/>
    </location>
</feature>
<keyword evidence="7" id="KW-0732">Signal</keyword>
<evidence type="ECO:0000256" key="14">
    <source>
        <dbReference type="PROSITE-ProRule" id="PRU01360"/>
    </source>
</evidence>
<dbReference type="FunFam" id="2.170.130.10:FF:000001">
    <property type="entry name" value="Catecholate siderophore TonB-dependent receptor"/>
    <property type="match status" value="1"/>
</dbReference>
<comment type="subcellular location">
    <subcellularLocation>
        <location evidence="1 14">Cell outer membrane</location>
        <topology evidence="1 14">Multi-pass membrane protein</topology>
    </subcellularLocation>
</comment>
<feature type="short sequence motif" description="TonB C-terminal box" evidence="15">
    <location>
        <begin position="803"/>
        <end position="820"/>
    </location>
</feature>
<dbReference type="Pfam" id="PF07715">
    <property type="entry name" value="Plug"/>
    <property type="match status" value="1"/>
</dbReference>
<dbReference type="InterPro" id="IPR011662">
    <property type="entry name" value="Secretin/TonB_short_N"/>
</dbReference>
<evidence type="ECO:0000256" key="12">
    <source>
        <dbReference type="ARBA" id="ARBA00023170"/>
    </source>
</evidence>
<comment type="similarity">
    <text evidence="2 14 16">Belongs to the TonB-dependent receptor family.</text>
</comment>
<evidence type="ECO:0000256" key="10">
    <source>
        <dbReference type="ARBA" id="ARBA00023077"/>
    </source>
</evidence>
<dbReference type="PROSITE" id="PS01156">
    <property type="entry name" value="TONB_DEPENDENT_REC_2"/>
    <property type="match status" value="1"/>
</dbReference>
<keyword evidence="20" id="KW-1185">Reference proteome</keyword>
<protein>
    <recommendedName>
        <fullName evidence="18">Secretin/TonB short N-terminal domain-containing protein</fullName>
    </recommendedName>
</protein>
<keyword evidence="3 14" id="KW-0813">Transport</keyword>
<keyword evidence="9" id="KW-0406">Ion transport</keyword>
<dbReference type="RefSeq" id="WP_064123741.1">
    <property type="nucleotide sequence ID" value="NZ_CP015243.1"/>
</dbReference>
<dbReference type="GO" id="GO:0015344">
    <property type="term" value="F:siderophore uptake transmembrane transporter activity"/>
    <property type="evidence" value="ECO:0007669"/>
    <property type="project" value="TreeGrafter"/>
</dbReference>
<dbReference type="EMBL" id="CP015243">
    <property type="protein sequence ID" value="ANF58886.1"/>
    <property type="molecule type" value="Genomic_DNA"/>
</dbReference>
<evidence type="ECO:0000256" key="5">
    <source>
        <dbReference type="ARBA" id="ARBA00022496"/>
    </source>
</evidence>
<dbReference type="InterPro" id="IPR012910">
    <property type="entry name" value="Plug_dom"/>
</dbReference>
<evidence type="ECO:0000256" key="8">
    <source>
        <dbReference type="ARBA" id="ARBA00023004"/>
    </source>
</evidence>